<dbReference type="Gene3D" id="1.10.260.40">
    <property type="entry name" value="lambda repressor-like DNA-binding domains"/>
    <property type="match status" value="1"/>
</dbReference>
<dbReference type="SUPFAM" id="SSF53822">
    <property type="entry name" value="Periplasmic binding protein-like I"/>
    <property type="match status" value="1"/>
</dbReference>
<keyword evidence="2" id="KW-0238">DNA-binding</keyword>
<keyword evidence="1" id="KW-0805">Transcription regulation</keyword>
<dbReference type="PROSITE" id="PS00356">
    <property type="entry name" value="HTH_LACI_1"/>
    <property type="match status" value="1"/>
</dbReference>
<dbReference type="CDD" id="cd01392">
    <property type="entry name" value="HTH_LacI"/>
    <property type="match status" value="1"/>
</dbReference>
<evidence type="ECO:0000256" key="1">
    <source>
        <dbReference type="ARBA" id="ARBA00023015"/>
    </source>
</evidence>
<keyword evidence="3" id="KW-0804">Transcription</keyword>
<dbReference type="Gene3D" id="3.40.50.2300">
    <property type="match status" value="1"/>
</dbReference>
<organism evidence="5 6">
    <name type="scientific">Pandoraea capi</name>
    <dbReference type="NCBI Taxonomy" id="2508286"/>
    <lineage>
        <taxon>Bacteria</taxon>
        <taxon>Pseudomonadati</taxon>
        <taxon>Pseudomonadota</taxon>
        <taxon>Betaproteobacteria</taxon>
        <taxon>Burkholderiales</taxon>
        <taxon>Burkholderiaceae</taxon>
        <taxon>Pandoraea</taxon>
    </lineage>
</organism>
<feature type="domain" description="HTH lacI-type" evidence="4">
    <location>
        <begin position="14"/>
        <end position="67"/>
    </location>
</feature>
<evidence type="ECO:0000259" key="4">
    <source>
        <dbReference type="PROSITE" id="PS50932"/>
    </source>
</evidence>
<evidence type="ECO:0000256" key="2">
    <source>
        <dbReference type="ARBA" id="ARBA00023125"/>
    </source>
</evidence>
<reference evidence="5 6" key="1">
    <citation type="submission" date="2019-08" db="EMBL/GenBank/DDBJ databases">
        <authorList>
            <person name="Peeters C."/>
        </authorList>
    </citation>
    <scope>NUCLEOTIDE SEQUENCE [LARGE SCALE GENOMIC DNA]</scope>
    <source>
        <strain evidence="5 6">LMG 20602</strain>
    </source>
</reference>
<dbReference type="SMART" id="SM00354">
    <property type="entry name" value="HTH_LACI"/>
    <property type="match status" value="1"/>
</dbReference>
<dbReference type="InterPro" id="IPR000843">
    <property type="entry name" value="HTH_LacI"/>
</dbReference>
<gene>
    <name evidence="5" type="ORF">PCA20602_04936</name>
</gene>
<dbReference type="PROSITE" id="PS50932">
    <property type="entry name" value="HTH_LACI_2"/>
    <property type="match status" value="1"/>
</dbReference>
<dbReference type="EMBL" id="CABPRV010000017">
    <property type="protein sequence ID" value="VVE54396.1"/>
    <property type="molecule type" value="Genomic_DNA"/>
</dbReference>
<keyword evidence="6" id="KW-1185">Reference proteome</keyword>
<dbReference type="InterPro" id="IPR028082">
    <property type="entry name" value="Peripla_BP_I"/>
</dbReference>
<accession>A0ABY6WC02</accession>
<protein>
    <submittedName>
        <fullName evidence="5">LacI family transcriptional regulator</fullName>
    </submittedName>
</protein>
<name>A0ABY6WC02_9BURK</name>
<dbReference type="Pfam" id="PF00356">
    <property type="entry name" value="LacI"/>
    <property type="match status" value="1"/>
</dbReference>
<dbReference type="InterPro" id="IPR010982">
    <property type="entry name" value="Lambda_DNA-bd_dom_sf"/>
</dbReference>
<evidence type="ECO:0000313" key="6">
    <source>
        <dbReference type="Proteomes" id="UP000366065"/>
    </source>
</evidence>
<evidence type="ECO:0000313" key="5">
    <source>
        <dbReference type="EMBL" id="VVE54396.1"/>
    </source>
</evidence>
<comment type="caution">
    <text evidence="5">The sequence shown here is derived from an EMBL/GenBank/DDBJ whole genome shotgun (WGS) entry which is preliminary data.</text>
</comment>
<sequence length="162" mass="17393">MSSKPDSLPSGEPVRMADVAQLAGVSKMSVSSVLTGQHVSDDIRTRVMDAVRKTGYVADAVAGAFSSGRTNVIAVIVPSLSSSNFAETARGINDVVEQRNLRLLLANTEYLLDREEELVRALLSHQPRGIVVTGGKHTAKTRACLPRSVPSKTFRTTTGCRR</sequence>
<proteinExistence type="predicted"/>
<evidence type="ECO:0000256" key="3">
    <source>
        <dbReference type="ARBA" id="ARBA00023163"/>
    </source>
</evidence>
<dbReference type="PANTHER" id="PTHR30146:SF33">
    <property type="entry name" value="TRANSCRIPTIONAL REGULATOR"/>
    <property type="match status" value="1"/>
</dbReference>
<dbReference type="Proteomes" id="UP000366065">
    <property type="component" value="Unassembled WGS sequence"/>
</dbReference>
<dbReference type="SUPFAM" id="SSF47413">
    <property type="entry name" value="lambda repressor-like DNA-binding domains"/>
    <property type="match status" value="1"/>
</dbReference>
<dbReference type="PANTHER" id="PTHR30146">
    <property type="entry name" value="LACI-RELATED TRANSCRIPTIONAL REPRESSOR"/>
    <property type="match status" value="1"/>
</dbReference>